<dbReference type="AlphaFoldDB" id="A0A059CNH5"/>
<organism evidence="11">
    <name type="scientific">Eucalyptus grandis</name>
    <name type="common">Flooded gum</name>
    <dbReference type="NCBI Taxonomy" id="71139"/>
    <lineage>
        <taxon>Eukaryota</taxon>
        <taxon>Viridiplantae</taxon>
        <taxon>Streptophyta</taxon>
        <taxon>Embryophyta</taxon>
        <taxon>Tracheophyta</taxon>
        <taxon>Spermatophyta</taxon>
        <taxon>Magnoliopsida</taxon>
        <taxon>eudicotyledons</taxon>
        <taxon>Gunneridae</taxon>
        <taxon>Pentapetalae</taxon>
        <taxon>rosids</taxon>
        <taxon>malvids</taxon>
        <taxon>Myrtales</taxon>
        <taxon>Myrtaceae</taxon>
        <taxon>Myrtoideae</taxon>
        <taxon>Eucalypteae</taxon>
        <taxon>Eucalyptus</taxon>
    </lineage>
</organism>
<name>A0A059CNH5_EUCGR</name>
<gene>
    <name evidence="11" type="ORF">EUGRSUZ_C01257</name>
</gene>
<proteinExistence type="inferred from homology"/>
<evidence type="ECO:0000256" key="4">
    <source>
        <dbReference type="ARBA" id="ARBA00022614"/>
    </source>
</evidence>
<evidence type="ECO:0000256" key="10">
    <source>
        <dbReference type="ARBA" id="ARBA00023180"/>
    </source>
</evidence>
<keyword evidence="7" id="KW-1133">Transmembrane helix</keyword>
<evidence type="ECO:0000256" key="3">
    <source>
        <dbReference type="ARBA" id="ARBA00022475"/>
    </source>
</evidence>
<keyword evidence="10" id="KW-0325">Glycoprotein</keyword>
<dbReference type="InterPro" id="IPR032675">
    <property type="entry name" value="LRR_dom_sf"/>
</dbReference>
<evidence type="ECO:0000256" key="2">
    <source>
        <dbReference type="ARBA" id="ARBA00009592"/>
    </source>
</evidence>
<comment type="subcellular location">
    <subcellularLocation>
        <location evidence="1">Cell membrane</location>
        <topology evidence="1">Single-pass type I membrane protein</topology>
    </subcellularLocation>
</comment>
<comment type="similarity">
    <text evidence="2">Belongs to the RLP family.</text>
</comment>
<evidence type="ECO:0000256" key="1">
    <source>
        <dbReference type="ARBA" id="ARBA00004251"/>
    </source>
</evidence>
<keyword evidence="6" id="KW-0677">Repeat</keyword>
<evidence type="ECO:0000256" key="8">
    <source>
        <dbReference type="ARBA" id="ARBA00023136"/>
    </source>
</evidence>
<evidence type="ECO:0000256" key="5">
    <source>
        <dbReference type="ARBA" id="ARBA00022692"/>
    </source>
</evidence>
<accession>A0A059CNH5</accession>
<sequence>MDYLGDLNLSNNQLACPISQHNQFSTFLSDSYSKNQGLCGTPLPKECPPGSSSSTFNCKRHENWFKQKTAWIGYSSGIVIEISISYIAVEIGKPKWLAQGVRMLERIAVKWMEKSKQKTIRFRRQ</sequence>
<dbReference type="Gramene" id="KCW79912">
    <property type="protein sequence ID" value="KCW79912"/>
    <property type="gene ID" value="EUGRSUZ_C01257"/>
</dbReference>
<dbReference type="PANTHER" id="PTHR27004">
    <property type="entry name" value="RECEPTOR-LIKE PROTEIN 12 ISOFORM X1"/>
    <property type="match status" value="1"/>
</dbReference>
<dbReference type="STRING" id="71139.A0A059CNH5"/>
<dbReference type="InParanoid" id="A0A059CNH5"/>
<dbReference type="EMBL" id="KK198755">
    <property type="protein sequence ID" value="KCW79912.1"/>
    <property type="molecule type" value="Genomic_DNA"/>
</dbReference>
<evidence type="ECO:0000256" key="6">
    <source>
        <dbReference type="ARBA" id="ARBA00022737"/>
    </source>
</evidence>
<dbReference type="GO" id="GO:0005886">
    <property type="term" value="C:plasma membrane"/>
    <property type="evidence" value="ECO:0007669"/>
    <property type="project" value="UniProtKB-SubCell"/>
</dbReference>
<keyword evidence="5" id="KW-0812">Transmembrane</keyword>
<evidence type="ECO:0000256" key="7">
    <source>
        <dbReference type="ARBA" id="ARBA00022989"/>
    </source>
</evidence>
<keyword evidence="4" id="KW-0433">Leucine-rich repeat</keyword>
<dbReference type="PANTHER" id="PTHR27004:SF428">
    <property type="entry name" value="OS01G0160600 PROTEIN"/>
    <property type="match status" value="1"/>
</dbReference>
<keyword evidence="8" id="KW-0472">Membrane</keyword>
<dbReference type="Gene3D" id="3.80.10.10">
    <property type="entry name" value="Ribonuclease Inhibitor"/>
    <property type="match status" value="1"/>
</dbReference>
<keyword evidence="9" id="KW-0675">Receptor</keyword>
<keyword evidence="3" id="KW-1003">Cell membrane</keyword>
<protein>
    <submittedName>
        <fullName evidence="11">Uncharacterized protein</fullName>
    </submittedName>
</protein>
<evidence type="ECO:0000313" key="11">
    <source>
        <dbReference type="EMBL" id="KCW79912.1"/>
    </source>
</evidence>
<evidence type="ECO:0000256" key="9">
    <source>
        <dbReference type="ARBA" id="ARBA00023170"/>
    </source>
</evidence>
<reference evidence="11" key="1">
    <citation type="submission" date="2013-07" db="EMBL/GenBank/DDBJ databases">
        <title>The genome of Eucalyptus grandis.</title>
        <authorList>
            <person name="Schmutz J."/>
            <person name="Hayes R."/>
            <person name="Myburg A."/>
            <person name="Tuskan G."/>
            <person name="Grattapaglia D."/>
            <person name="Rokhsar D.S."/>
        </authorList>
    </citation>
    <scope>NUCLEOTIDE SEQUENCE</scope>
    <source>
        <tissue evidence="11">Leaf extractions</tissue>
    </source>
</reference>